<evidence type="ECO:0000313" key="3">
    <source>
        <dbReference type="EMBL" id="STO55878.1"/>
    </source>
</evidence>
<dbReference type="PANTHER" id="PTHR43630">
    <property type="entry name" value="POLY-BETA-1,6-N-ACETYL-D-GLUCOSAMINE SYNTHASE"/>
    <property type="match status" value="1"/>
</dbReference>
<name>A0A377HI14_GRIHO</name>
<gene>
    <name evidence="3" type="ORF">NCTC11645_00180</name>
</gene>
<dbReference type="PANTHER" id="PTHR43630:SF2">
    <property type="entry name" value="GLYCOSYLTRANSFERASE"/>
    <property type="match status" value="1"/>
</dbReference>
<dbReference type="EMBL" id="UGHD01000002">
    <property type="protein sequence ID" value="STO55878.1"/>
    <property type="molecule type" value="Genomic_DNA"/>
</dbReference>
<accession>A0A377HI14</accession>
<evidence type="ECO:0000313" key="4">
    <source>
        <dbReference type="Proteomes" id="UP000254512"/>
    </source>
</evidence>
<dbReference type="AlphaFoldDB" id="A0A377HI14"/>
<dbReference type="InterPro" id="IPR001173">
    <property type="entry name" value="Glyco_trans_2-like"/>
</dbReference>
<dbReference type="Proteomes" id="UP000254512">
    <property type="component" value="Unassembled WGS sequence"/>
</dbReference>
<dbReference type="STRING" id="673.AL542_08710"/>
<dbReference type="KEGG" id="gho:AL542_08710"/>
<proteinExistence type="inferred from homology"/>
<reference evidence="3 4" key="1">
    <citation type="submission" date="2018-06" db="EMBL/GenBank/DDBJ databases">
        <authorList>
            <consortium name="Pathogen Informatics"/>
            <person name="Doyle S."/>
        </authorList>
    </citation>
    <scope>NUCLEOTIDE SEQUENCE [LARGE SCALE GENOMIC DNA]</scope>
    <source>
        <strain evidence="3 4">NCTC11645</strain>
    </source>
</reference>
<comment type="similarity">
    <text evidence="1">Belongs to the glycosyltransferase 2 family. WaaE/KdtX subfamily.</text>
</comment>
<evidence type="ECO:0000259" key="2">
    <source>
        <dbReference type="Pfam" id="PF00535"/>
    </source>
</evidence>
<dbReference type="SUPFAM" id="SSF53448">
    <property type="entry name" value="Nucleotide-diphospho-sugar transferases"/>
    <property type="match status" value="1"/>
</dbReference>
<protein>
    <submittedName>
        <fullName evidence="3">Putative glucosyl-3-phosphoglycerate synthase</fullName>
    </submittedName>
</protein>
<dbReference type="RefSeq" id="WP_005501496.1">
    <property type="nucleotide sequence ID" value="NZ_CABMOB010000001.1"/>
</dbReference>
<dbReference type="Gene3D" id="3.90.550.10">
    <property type="entry name" value="Spore Coat Polysaccharide Biosynthesis Protein SpsA, Chain A"/>
    <property type="match status" value="1"/>
</dbReference>
<organism evidence="3 4">
    <name type="scientific">Grimontia hollisae</name>
    <name type="common">Vibrio hollisae</name>
    <dbReference type="NCBI Taxonomy" id="673"/>
    <lineage>
        <taxon>Bacteria</taxon>
        <taxon>Pseudomonadati</taxon>
        <taxon>Pseudomonadota</taxon>
        <taxon>Gammaproteobacteria</taxon>
        <taxon>Vibrionales</taxon>
        <taxon>Vibrionaceae</taxon>
        <taxon>Grimontia</taxon>
    </lineage>
</organism>
<dbReference type="Pfam" id="PF00535">
    <property type="entry name" value="Glycos_transf_2"/>
    <property type="match status" value="1"/>
</dbReference>
<sequence>MSQAQRATISAIIITKNEEHILPECLASLDWVDEIIVVDSGSTDNTVAIAEAAGAKVYVNAEWPGFGKQKQLAQRYATKDWIIAIDADEVVSPALKQSLLKLLENPPAETLVEVNELTWVFGRFLRHSGWYYSHVRVYPREYTQYDDALVHEKIIRPEGAKTLVLDGDLLHYSYRDLNHYLVKSAHYAKAWADARQARGKKSSISQGLLHALGCFLKMYVLKRGFLDGKQGFLIAVLSAHSTFVKYADLWIRANDSRAVK</sequence>
<dbReference type="InterPro" id="IPR029044">
    <property type="entry name" value="Nucleotide-diphossugar_trans"/>
</dbReference>
<dbReference type="CDD" id="cd02511">
    <property type="entry name" value="Beta4Glucosyltransferase"/>
    <property type="match status" value="1"/>
</dbReference>
<dbReference type="GeneID" id="58895998"/>
<feature type="domain" description="Glycosyltransferase 2-like" evidence="2">
    <location>
        <begin position="10"/>
        <end position="109"/>
    </location>
</feature>
<evidence type="ECO:0000256" key="1">
    <source>
        <dbReference type="ARBA" id="ARBA00038494"/>
    </source>
</evidence>